<proteinExistence type="predicted"/>
<dbReference type="AlphaFoldDB" id="A0A2A6B8N1"/>
<accession>A0A2A6B8N1</accession>
<keyword evidence="2" id="KW-1185">Reference proteome</keyword>
<sequence>MPSFYCIFTKNTFLNNLKIEISGSEMEFEETLEVFYFFGIIHCKVAAILVGSFGLLSIAGFFGAGVAFFEWWRHETAIDVIALIGFSIFFFGGCVAHGTLLYALQHTRARLVVPFIVFHCFMIAVNSITALIAVGEIVSDQSSEVDDSDRVARIVLIALPLASAVEVMMLIVVFRARWYLRLRARYLRNGRPPRVHHTAGFSLAAVIGRAKRAEDSSSTPGGAPTPAPPGGASNRVAPADARVPDSEEAPPAPRRKVVAIRVPTPPALQGNVFPLGRLPPPEVVETGPL</sequence>
<gene>
    <name evidence="1" type="primary">WBGene00110913</name>
</gene>
<evidence type="ECO:0000313" key="2">
    <source>
        <dbReference type="Proteomes" id="UP000005239"/>
    </source>
</evidence>
<dbReference type="Proteomes" id="UP000005239">
    <property type="component" value="Unassembled WGS sequence"/>
</dbReference>
<name>A0A2A6B8N1_PRIPA</name>
<accession>A0A8R1UDA4</accession>
<protein>
    <submittedName>
        <fullName evidence="1">Uncharacterized protein</fullName>
    </submittedName>
</protein>
<evidence type="ECO:0000313" key="1">
    <source>
        <dbReference type="EnsemblMetazoa" id="PPA21359.1"/>
    </source>
</evidence>
<dbReference type="OrthoDB" id="5772816at2759"/>
<dbReference type="EnsemblMetazoa" id="PPA21359.1">
    <property type="protein sequence ID" value="PPA21359.1"/>
    <property type="gene ID" value="WBGene00110913"/>
</dbReference>
<reference evidence="2" key="1">
    <citation type="journal article" date="2008" name="Nat. Genet.">
        <title>The Pristionchus pacificus genome provides a unique perspective on nematode lifestyle and parasitism.</title>
        <authorList>
            <person name="Dieterich C."/>
            <person name="Clifton S.W."/>
            <person name="Schuster L.N."/>
            <person name="Chinwalla A."/>
            <person name="Delehaunty K."/>
            <person name="Dinkelacker I."/>
            <person name="Fulton L."/>
            <person name="Fulton R."/>
            <person name="Godfrey J."/>
            <person name="Minx P."/>
            <person name="Mitreva M."/>
            <person name="Roeseler W."/>
            <person name="Tian H."/>
            <person name="Witte H."/>
            <person name="Yang S.P."/>
            <person name="Wilson R.K."/>
            <person name="Sommer R.J."/>
        </authorList>
    </citation>
    <scope>NUCLEOTIDE SEQUENCE [LARGE SCALE GENOMIC DNA]</scope>
    <source>
        <strain evidence="2">PS312</strain>
    </source>
</reference>
<organism evidence="1 2">
    <name type="scientific">Pristionchus pacificus</name>
    <name type="common">Parasitic nematode worm</name>
    <dbReference type="NCBI Taxonomy" id="54126"/>
    <lineage>
        <taxon>Eukaryota</taxon>
        <taxon>Metazoa</taxon>
        <taxon>Ecdysozoa</taxon>
        <taxon>Nematoda</taxon>
        <taxon>Chromadorea</taxon>
        <taxon>Rhabditida</taxon>
        <taxon>Rhabditina</taxon>
        <taxon>Diplogasteromorpha</taxon>
        <taxon>Diplogasteroidea</taxon>
        <taxon>Neodiplogasteridae</taxon>
        <taxon>Pristionchus</taxon>
    </lineage>
</organism>
<reference evidence="1" key="2">
    <citation type="submission" date="2022-06" db="UniProtKB">
        <authorList>
            <consortium name="EnsemblMetazoa"/>
        </authorList>
    </citation>
    <scope>IDENTIFICATION</scope>
    <source>
        <strain evidence="1">PS312</strain>
    </source>
</reference>